<protein>
    <recommendedName>
        <fullName evidence="6">Major facilitator superfamily (MFS) profile domain-containing protein</fullName>
    </recommendedName>
</protein>
<feature type="transmembrane region" description="Helical" evidence="5">
    <location>
        <begin position="208"/>
        <end position="232"/>
    </location>
</feature>
<evidence type="ECO:0000256" key="2">
    <source>
        <dbReference type="ARBA" id="ARBA00022692"/>
    </source>
</evidence>
<evidence type="ECO:0000256" key="3">
    <source>
        <dbReference type="ARBA" id="ARBA00022989"/>
    </source>
</evidence>
<dbReference type="Pfam" id="PF00675">
    <property type="entry name" value="Peptidase_M16"/>
    <property type="match status" value="1"/>
</dbReference>
<dbReference type="PANTHER" id="PTHR43016:SF6">
    <property type="entry name" value="PEPTIDASE M16 N-TERMINAL DOMAIN-CONTAINING PROTEIN"/>
    <property type="match status" value="1"/>
</dbReference>
<dbReference type="FunFam" id="3.30.830.10:FF:000015">
    <property type="entry name" value="Putative zinc metalloprotease"/>
    <property type="match status" value="1"/>
</dbReference>
<accession>A0A9W8G3R3</accession>
<comment type="caution">
    <text evidence="7">The sequence shown here is derived from an EMBL/GenBank/DDBJ whole genome shotgun (WGS) entry which is preliminary data.</text>
</comment>
<evidence type="ECO:0000313" key="8">
    <source>
        <dbReference type="Proteomes" id="UP001151518"/>
    </source>
</evidence>
<organism evidence="7 8">
    <name type="scientific">Coemansia spiralis</name>
    <dbReference type="NCBI Taxonomy" id="417178"/>
    <lineage>
        <taxon>Eukaryota</taxon>
        <taxon>Fungi</taxon>
        <taxon>Fungi incertae sedis</taxon>
        <taxon>Zoopagomycota</taxon>
        <taxon>Kickxellomycotina</taxon>
        <taxon>Kickxellomycetes</taxon>
        <taxon>Kickxellales</taxon>
        <taxon>Kickxellaceae</taxon>
        <taxon>Coemansia</taxon>
    </lineage>
</organism>
<evidence type="ECO:0000256" key="4">
    <source>
        <dbReference type="ARBA" id="ARBA00023136"/>
    </source>
</evidence>
<keyword evidence="4 5" id="KW-0472">Membrane</keyword>
<dbReference type="InterPro" id="IPR007863">
    <property type="entry name" value="Peptidase_M16_C"/>
</dbReference>
<dbReference type="EMBL" id="JANBTW010000126">
    <property type="protein sequence ID" value="KAJ2670377.1"/>
    <property type="molecule type" value="Genomic_DNA"/>
</dbReference>
<keyword evidence="3 5" id="KW-1133">Transmembrane helix</keyword>
<dbReference type="InterPro" id="IPR011765">
    <property type="entry name" value="Pept_M16_N"/>
</dbReference>
<feature type="domain" description="Major facilitator superfamily (MFS) profile" evidence="6">
    <location>
        <begin position="1"/>
        <end position="266"/>
    </location>
</feature>
<dbReference type="GO" id="GO:0016020">
    <property type="term" value="C:membrane"/>
    <property type="evidence" value="ECO:0007669"/>
    <property type="project" value="UniProtKB-SubCell"/>
</dbReference>
<evidence type="ECO:0000313" key="7">
    <source>
        <dbReference type="EMBL" id="KAJ2670377.1"/>
    </source>
</evidence>
<comment type="subcellular location">
    <subcellularLocation>
        <location evidence="1">Membrane</location>
        <topology evidence="1">Multi-pass membrane protein</topology>
    </subcellularLocation>
</comment>
<feature type="transmembrane region" description="Helical" evidence="5">
    <location>
        <begin position="244"/>
        <end position="262"/>
    </location>
</feature>
<evidence type="ECO:0000256" key="1">
    <source>
        <dbReference type="ARBA" id="ARBA00004141"/>
    </source>
</evidence>
<dbReference type="Proteomes" id="UP001151518">
    <property type="component" value="Unassembled WGS sequence"/>
</dbReference>
<evidence type="ECO:0000256" key="5">
    <source>
        <dbReference type="SAM" id="Phobius"/>
    </source>
</evidence>
<dbReference type="Gene3D" id="1.20.1250.20">
    <property type="entry name" value="MFS general substrate transporter like domains"/>
    <property type="match status" value="1"/>
</dbReference>
<dbReference type="OrthoDB" id="4953at2759"/>
<dbReference type="InterPro" id="IPR011249">
    <property type="entry name" value="Metalloenz_LuxS/M16"/>
</dbReference>
<dbReference type="Pfam" id="PF05193">
    <property type="entry name" value="Peptidase_M16_C"/>
    <property type="match status" value="1"/>
</dbReference>
<dbReference type="SUPFAM" id="SSF63411">
    <property type="entry name" value="LuxS/MPP-like metallohydrolase"/>
    <property type="match status" value="3"/>
</dbReference>
<feature type="transmembrane region" description="Helical" evidence="5">
    <location>
        <begin position="77"/>
        <end position="98"/>
    </location>
</feature>
<reference evidence="7" key="1">
    <citation type="submission" date="2022-07" db="EMBL/GenBank/DDBJ databases">
        <title>Phylogenomic reconstructions and comparative analyses of Kickxellomycotina fungi.</title>
        <authorList>
            <person name="Reynolds N.K."/>
            <person name="Stajich J.E."/>
            <person name="Barry K."/>
            <person name="Grigoriev I.V."/>
            <person name="Crous P."/>
            <person name="Smith M.E."/>
        </authorList>
    </citation>
    <scope>NUCLEOTIDE SEQUENCE</scope>
    <source>
        <strain evidence="7">NRRL 3115</strain>
    </source>
</reference>
<dbReference type="PROSITE" id="PS50850">
    <property type="entry name" value="MFS"/>
    <property type="match status" value="1"/>
</dbReference>
<dbReference type="InterPro" id="IPR005828">
    <property type="entry name" value="MFS_sugar_transport-like"/>
</dbReference>
<sequence length="1371" mass="153379">MALLCFSVESPKWLLMTGKFEQARMTLQSLRKNADITDEFDQMMDTMQSSDGQDKTYTASVADIVLGRTPENLRHQLLVAVMAMLFQQLSGLCGFSFYSTSLFDKIAPSQQTHDVGKPSLPQILSVVMAIVGTGATLFGMFLANYLGRRALMLLSHGLMSIFCIVMSIGNVFDLQLLAVVSAFIYYAVYFLGSGPLPWTIPNEMTPTYATSAITAINNSIGYLGMFLIGLVYSPMLSAMGGYTFAVFAATNAAAVIFFFFFLPETKGHTVSEIYDFIATAMAIDTGSSTVAKFDQQPLFTKVGSDFIYQAGSSIPPSKRNNGFRTSVYKHSESSMHAVLVRIPRPVYTLNIYVPTAVTNSKGLPHALEHLVFCGSKRYPERGYLDELATCNLSPGSNAWTDNDNTCYTLSFASEEALANLLPVYLDHILNPLLRNEHFLTEVYHYDEDGKEKGVVFSELVANVNNPLVVGRFQLQQLMYNPGATYAHYFGGSLAGTANLTNKEVIEYHCKFYDVNNITVVMTGNFSDRFEKDVLQNLPKEIIQNTGCNSRFTMHCSPLPSMKEHFKIRTFPSSSCDSGFIIFGWHGPPHKDTELIIALEILFEYLSGTSSSPLYQRFIDIPTPKAAQLYGGVVPHVSTLLNLNFSGVPYSGHNDESLDSNLFDERYYEGLLIAELNRIHKTRFDDDKDALNSASKRHREKLAAKIESNPGNFLPEQLCSDIVASHFSPDPQNKFCIGSRARQFDVIDELSNRSIEYWLDLLKIWLIDQTIYHVSVIPDPELGDRLEAEREKIETINAAKIIDKKAHTNNIKQAAELSQARLSDSTKRSMPIPDPAGIGFLPHKHYLVTLSKTIGPVSAIQIVQVDSGFSEAQLHIPISDLPDELRAYLPLFKDLILGTSIILPAGLLYDTETEYLTENKHIKAMEVNSRLAGITTSYSGFIITGSKKLLSELLGDMFVLKFRTPYHKYALAVRWIIQAFVFADLTVERVLNIAQNKLGKILASKRKANKISDAVQTHFTDAASKGKPRSIESYLSYLAQEDILRHTIKQLKSDNKSSTIKKLYNIQKRLLEGAGGFLSILVPDGEDYQTYIDTFKWEWDACISKYSAHCSQLDAHRNSVIMPIFSFPQISSKKIYGLTKPLLVHIPVPSLQSATVTIFFETDLSSLPSNGCCVDEELATLPALDYYALEVLINILSRSDGPLSNAVRGMGYAYSVSMSISNWDGQIGVCVNNVSDITNAITAIKQVIDDMKNNWDSYVGDFDIGMAQSIILFSDTYMQSTPAVILQERISSLKYGFKDFKQFKSWRNTHIAAVTQSDIYRVYEKYLRIFLDRDYPTFTIVVSQQDTKLAEELGNFKRMTLEELSEPYKIDY</sequence>
<dbReference type="GO" id="GO:0022857">
    <property type="term" value="F:transmembrane transporter activity"/>
    <property type="evidence" value="ECO:0007669"/>
    <property type="project" value="InterPro"/>
</dbReference>
<name>A0A9W8G3R3_9FUNG</name>
<dbReference type="GO" id="GO:0046872">
    <property type="term" value="F:metal ion binding"/>
    <property type="evidence" value="ECO:0007669"/>
    <property type="project" value="InterPro"/>
</dbReference>
<feature type="transmembrane region" description="Helical" evidence="5">
    <location>
        <begin position="158"/>
        <end position="188"/>
    </location>
</feature>
<gene>
    <name evidence="7" type="ORF">GGI25_005875</name>
</gene>
<proteinExistence type="predicted"/>
<dbReference type="PANTHER" id="PTHR43016">
    <property type="entry name" value="PRESEQUENCE PROTEASE"/>
    <property type="match status" value="1"/>
</dbReference>
<dbReference type="Pfam" id="PF00083">
    <property type="entry name" value="Sugar_tr"/>
    <property type="match status" value="1"/>
</dbReference>
<keyword evidence="2 5" id="KW-0812">Transmembrane</keyword>
<dbReference type="InterPro" id="IPR036259">
    <property type="entry name" value="MFS_trans_sf"/>
</dbReference>
<feature type="transmembrane region" description="Helical" evidence="5">
    <location>
        <begin position="123"/>
        <end position="146"/>
    </location>
</feature>
<dbReference type="Gene3D" id="3.30.830.10">
    <property type="entry name" value="Metalloenzyme, LuxS/M16 peptidase-like"/>
    <property type="match status" value="4"/>
</dbReference>
<dbReference type="SUPFAM" id="SSF103473">
    <property type="entry name" value="MFS general substrate transporter"/>
    <property type="match status" value="1"/>
</dbReference>
<dbReference type="InterPro" id="IPR020846">
    <property type="entry name" value="MFS_dom"/>
</dbReference>
<evidence type="ECO:0000259" key="6">
    <source>
        <dbReference type="PROSITE" id="PS50850"/>
    </source>
</evidence>